<evidence type="ECO:0000313" key="2">
    <source>
        <dbReference type="EMBL" id="HIZ24597.1"/>
    </source>
</evidence>
<sequence>MQQPEYVAYLKRKIRHANVLAMIIALCFLCAGILFIVLRTLRPAFGAGFIVVGVIMLAFVGLTFLVRARYIHFLKTAIATRQLEDSFVPNKKAGGDL</sequence>
<keyword evidence="1" id="KW-1133">Transmembrane helix</keyword>
<dbReference type="EMBL" id="DXBS01000075">
    <property type="protein sequence ID" value="HIZ24597.1"/>
    <property type="molecule type" value="Genomic_DNA"/>
</dbReference>
<feature type="transmembrane region" description="Helical" evidence="1">
    <location>
        <begin position="19"/>
        <end position="38"/>
    </location>
</feature>
<accession>A0A9D2DWK2</accession>
<keyword evidence="1" id="KW-0472">Membrane</keyword>
<reference evidence="2" key="2">
    <citation type="submission" date="2021-04" db="EMBL/GenBank/DDBJ databases">
        <authorList>
            <person name="Gilroy R."/>
        </authorList>
    </citation>
    <scope>NUCLEOTIDE SEQUENCE</scope>
    <source>
        <strain evidence="2">CHK33-5263</strain>
    </source>
</reference>
<organism evidence="2 3">
    <name type="scientific">Candidatus Gallimonas intestinigallinarum</name>
    <dbReference type="NCBI Taxonomy" id="2838604"/>
    <lineage>
        <taxon>Bacteria</taxon>
        <taxon>Bacillati</taxon>
        <taxon>Bacillota</taxon>
        <taxon>Clostridia</taxon>
        <taxon>Candidatus Gallimonas</taxon>
    </lineage>
</organism>
<feature type="transmembrane region" description="Helical" evidence="1">
    <location>
        <begin position="44"/>
        <end position="66"/>
    </location>
</feature>
<comment type="caution">
    <text evidence="2">The sequence shown here is derived from an EMBL/GenBank/DDBJ whole genome shotgun (WGS) entry which is preliminary data.</text>
</comment>
<evidence type="ECO:0000313" key="3">
    <source>
        <dbReference type="Proteomes" id="UP000824044"/>
    </source>
</evidence>
<dbReference type="AlphaFoldDB" id="A0A9D2DWK2"/>
<name>A0A9D2DWK2_9FIRM</name>
<dbReference type="Proteomes" id="UP000824044">
    <property type="component" value="Unassembled WGS sequence"/>
</dbReference>
<gene>
    <name evidence="2" type="ORF">H9812_03875</name>
</gene>
<proteinExistence type="predicted"/>
<evidence type="ECO:0000256" key="1">
    <source>
        <dbReference type="SAM" id="Phobius"/>
    </source>
</evidence>
<keyword evidence="1" id="KW-0812">Transmembrane</keyword>
<reference evidence="2" key="1">
    <citation type="journal article" date="2021" name="PeerJ">
        <title>Extensive microbial diversity within the chicken gut microbiome revealed by metagenomics and culture.</title>
        <authorList>
            <person name="Gilroy R."/>
            <person name="Ravi A."/>
            <person name="Getino M."/>
            <person name="Pursley I."/>
            <person name="Horton D.L."/>
            <person name="Alikhan N.F."/>
            <person name="Baker D."/>
            <person name="Gharbi K."/>
            <person name="Hall N."/>
            <person name="Watson M."/>
            <person name="Adriaenssens E.M."/>
            <person name="Foster-Nyarko E."/>
            <person name="Jarju S."/>
            <person name="Secka A."/>
            <person name="Antonio M."/>
            <person name="Oren A."/>
            <person name="Chaudhuri R.R."/>
            <person name="La Ragione R."/>
            <person name="Hildebrand F."/>
            <person name="Pallen M.J."/>
        </authorList>
    </citation>
    <scope>NUCLEOTIDE SEQUENCE</scope>
    <source>
        <strain evidence="2">CHK33-5263</strain>
    </source>
</reference>
<protein>
    <submittedName>
        <fullName evidence="2">Uncharacterized protein</fullName>
    </submittedName>
</protein>